<dbReference type="PANTHER" id="PTHR43239:SF1">
    <property type="entry name" value="UPF0734 PROTEIN DDB_G0273871_DDB_G0273177"/>
    <property type="match status" value="1"/>
</dbReference>
<dbReference type="SUPFAM" id="SSF54909">
    <property type="entry name" value="Dimeric alpha+beta barrel"/>
    <property type="match status" value="1"/>
</dbReference>
<dbReference type="RefSeq" id="WP_380942038.1">
    <property type="nucleotide sequence ID" value="NZ_JBHUFC010000025.1"/>
</dbReference>
<evidence type="ECO:0000313" key="2">
    <source>
        <dbReference type="Proteomes" id="UP001597283"/>
    </source>
</evidence>
<proteinExistence type="predicted"/>
<dbReference type="InterPro" id="IPR011008">
    <property type="entry name" value="Dimeric_a/b-barrel"/>
</dbReference>
<gene>
    <name evidence="1" type="ORF">ACFSC3_19750</name>
</gene>
<accession>A0ABW4NI03</accession>
<name>A0ABW4NI03_9SPHN</name>
<dbReference type="Gene3D" id="3.30.70.100">
    <property type="match status" value="1"/>
</dbReference>
<sequence>MTTRRLVFALDLVADAALIAAYRDRHAAGAVWPDVIRDIRDRGFVDMEIWQVADRLVMIAEVAEDFPRAADPALQPIVAEWEAQMDTYQRPIRAGVDKWLPMERIFALAEQSR</sequence>
<reference evidence="2" key="1">
    <citation type="journal article" date="2019" name="Int. J. Syst. Evol. Microbiol.">
        <title>The Global Catalogue of Microorganisms (GCM) 10K type strain sequencing project: providing services to taxonomists for standard genome sequencing and annotation.</title>
        <authorList>
            <consortium name="The Broad Institute Genomics Platform"/>
            <consortium name="The Broad Institute Genome Sequencing Center for Infectious Disease"/>
            <person name="Wu L."/>
            <person name="Ma J."/>
        </authorList>
    </citation>
    <scope>NUCLEOTIDE SEQUENCE [LARGE SCALE GENOMIC DNA]</scope>
    <source>
        <strain evidence="2">Q85</strain>
    </source>
</reference>
<dbReference type="InterPro" id="IPR008000">
    <property type="entry name" value="Rham/fucose_mutarotase"/>
</dbReference>
<protein>
    <submittedName>
        <fullName evidence="1">L-rhamnose mutarotase</fullName>
    </submittedName>
</protein>
<dbReference type="InterPro" id="IPR052996">
    <property type="entry name" value="Carb_Metab_Mutarotase"/>
</dbReference>
<dbReference type="Pfam" id="PF05336">
    <property type="entry name" value="rhaM"/>
    <property type="match status" value="1"/>
</dbReference>
<comment type="caution">
    <text evidence="1">The sequence shown here is derived from an EMBL/GenBank/DDBJ whole genome shotgun (WGS) entry which is preliminary data.</text>
</comment>
<dbReference type="Proteomes" id="UP001597283">
    <property type="component" value="Unassembled WGS sequence"/>
</dbReference>
<dbReference type="EMBL" id="JBHUFC010000025">
    <property type="protein sequence ID" value="MFD1789796.1"/>
    <property type="molecule type" value="Genomic_DNA"/>
</dbReference>
<keyword evidence="2" id="KW-1185">Reference proteome</keyword>
<dbReference type="PANTHER" id="PTHR43239">
    <property type="entry name" value="UPF0734 PROTEIN DDB_G0273871/DDB_G0273177"/>
    <property type="match status" value="1"/>
</dbReference>
<evidence type="ECO:0000313" key="1">
    <source>
        <dbReference type="EMBL" id="MFD1789796.1"/>
    </source>
</evidence>
<organism evidence="1 2">
    <name type="scientific">Sphingomonas floccifaciens</name>
    <dbReference type="NCBI Taxonomy" id="1844115"/>
    <lineage>
        <taxon>Bacteria</taxon>
        <taxon>Pseudomonadati</taxon>
        <taxon>Pseudomonadota</taxon>
        <taxon>Alphaproteobacteria</taxon>
        <taxon>Sphingomonadales</taxon>
        <taxon>Sphingomonadaceae</taxon>
        <taxon>Sphingomonas</taxon>
    </lineage>
</organism>